<gene>
    <name evidence="1" type="ORF">PECAL_1P28630</name>
</gene>
<evidence type="ECO:0000313" key="1">
    <source>
        <dbReference type="EMBL" id="CAH0366374.1"/>
    </source>
</evidence>
<accession>A0A8J2SEZ7</accession>
<name>A0A8J2SEZ7_9STRA</name>
<reference evidence="1" key="1">
    <citation type="submission" date="2021-11" db="EMBL/GenBank/DDBJ databases">
        <authorList>
            <consortium name="Genoscope - CEA"/>
            <person name="William W."/>
        </authorList>
    </citation>
    <scope>NUCLEOTIDE SEQUENCE</scope>
</reference>
<dbReference type="AlphaFoldDB" id="A0A8J2SEZ7"/>
<dbReference type="Proteomes" id="UP000789595">
    <property type="component" value="Unassembled WGS sequence"/>
</dbReference>
<keyword evidence="2" id="KW-1185">Reference proteome</keyword>
<evidence type="ECO:0000313" key="2">
    <source>
        <dbReference type="Proteomes" id="UP000789595"/>
    </source>
</evidence>
<comment type="caution">
    <text evidence="1">The sequence shown here is derived from an EMBL/GenBank/DDBJ whole genome shotgun (WGS) entry which is preliminary data.</text>
</comment>
<sequence>AFLLLQGVVVRQGRGHQLERQRRHVEVEALRDAHRRLEKLDLRLLEDLGRRRHQCGRRRREDLGVPVQDRVALEHGAQRLALGRRLEVALAVEFDQQAAALRLGRLGRRVQDAEGALLELDALAPEARALQEQHVGLVEGDARAVDDELRARGRRRRVERIVHDEGLVRGGQVEAVPARDGVAGHYYWVELIKRSV</sequence>
<organism evidence="1 2">
    <name type="scientific">Pelagomonas calceolata</name>
    <dbReference type="NCBI Taxonomy" id="35677"/>
    <lineage>
        <taxon>Eukaryota</taxon>
        <taxon>Sar</taxon>
        <taxon>Stramenopiles</taxon>
        <taxon>Ochrophyta</taxon>
        <taxon>Pelagophyceae</taxon>
        <taxon>Pelagomonadales</taxon>
        <taxon>Pelagomonadaceae</taxon>
        <taxon>Pelagomonas</taxon>
    </lineage>
</organism>
<protein>
    <submittedName>
        <fullName evidence="1">Uncharacterized protein</fullName>
    </submittedName>
</protein>
<proteinExistence type="predicted"/>
<feature type="non-terminal residue" evidence="1">
    <location>
        <position position="1"/>
    </location>
</feature>
<dbReference type="EMBL" id="CAKKNE010000001">
    <property type="protein sequence ID" value="CAH0366374.1"/>
    <property type="molecule type" value="Genomic_DNA"/>
</dbReference>